<proteinExistence type="predicted"/>
<feature type="repeat" description="ANK" evidence="1">
    <location>
        <begin position="324"/>
        <end position="356"/>
    </location>
</feature>
<gene>
    <name evidence="3" type="ORF">RRF57_010511</name>
</gene>
<feature type="compositionally biased region" description="Polar residues" evidence="2">
    <location>
        <begin position="164"/>
        <end position="183"/>
    </location>
</feature>
<comment type="caution">
    <text evidence="3">The sequence shown here is derived from an EMBL/GenBank/DDBJ whole genome shotgun (WGS) entry which is preliminary data.</text>
</comment>
<dbReference type="Proteomes" id="UP001305414">
    <property type="component" value="Unassembled WGS sequence"/>
</dbReference>
<evidence type="ECO:0000313" key="4">
    <source>
        <dbReference type="Proteomes" id="UP001305414"/>
    </source>
</evidence>
<name>A0AAN7USG6_9PEZI</name>
<evidence type="ECO:0000256" key="1">
    <source>
        <dbReference type="PROSITE-ProRule" id="PRU00023"/>
    </source>
</evidence>
<dbReference type="SUPFAM" id="SSF48403">
    <property type="entry name" value="Ankyrin repeat"/>
    <property type="match status" value="1"/>
</dbReference>
<reference evidence="3 4" key="1">
    <citation type="submission" date="2023-10" db="EMBL/GenBank/DDBJ databases">
        <title>Draft genome sequence of Xylaria bambusicola isolate GMP-LS, the root and basal stem rot pathogen of sugarcane in Indonesia.</title>
        <authorList>
            <person name="Selvaraj P."/>
            <person name="Muralishankar V."/>
            <person name="Muruganantham S."/>
            <person name="Sp S."/>
            <person name="Haryani S."/>
            <person name="Lau K.J.X."/>
            <person name="Naqvi N.I."/>
        </authorList>
    </citation>
    <scope>NUCLEOTIDE SEQUENCE [LARGE SCALE GENOMIC DNA]</scope>
    <source>
        <strain evidence="3">GMP-LS</strain>
    </source>
</reference>
<organism evidence="3 4">
    <name type="scientific">Xylaria bambusicola</name>
    <dbReference type="NCBI Taxonomy" id="326684"/>
    <lineage>
        <taxon>Eukaryota</taxon>
        <taxon>Fungi</taxon>
        <taxon>Dikarya</taxon>
        <taxon>Ascomycota</taxon>
        <taxon>Pezizomycotina</taxon>
        <taxon>Sordariomycetes</taxon>
        <taxon>Xylariomycetidae</taxon>
        <taxon>Xylariales</taxon>
        <taxon>Xylariaceae</taxon>
        <taxon>Xylaria</taxon>
    </lineage>
</organism>
<dbReference type="AlphaFoldDB" id="A0AAN7USG6"/>
<protein>
    <recommendedName>
        <fullName evidence="5">Fungal N-terminal domain-containing protein</fullName>
    </recommendedName>
</protein>
<dbReference type="PROSITE" id="PS50088">
    <property type="entry name" value="ANK_REPEAT"/>
    <property type="match status" value="1"/>
</dbReference>
<dbReference type="EMBL" id="JAWHQM010000044">
    <property type="protein sequence ID" value="KAK5634798.1"/>
    <property type="molecule type" value="Genomic_DNA"/>
</dbReference>
<dbReference type="InterPro" id="IPR002110">
    <property type="entry name" value="Ankyrin_rpt"/>
</dbReference>
<feature type="region of interest" description="Disordered" evidence="2">
    <location>
        <begin position="164"/>
        <end position="188"/>
    </location>
</feature>
<keyword evidence="1" id="KW-0040">ANK repeat</keyword>
<sequence>MAELIGIIGSSIAFIELAAKISVCILTIKSRLNEVKDVSSKLEGMMREIEILEPIVEAMSKEFSENSDDLFAWNNDTTFLGIRYCEKALDELNCVLGDLVHEVDVRQKLRRYKATMKAIYKGDVLDRCHTRLQSAAHFLSLTQQWYIITLLKAQPRLVSQYTSTARPARQSKSNSNCSTSTVSKSHEVSSMGWQGVRKAVRTRVSRKESGTPTYSNLWNFGPLGSVAWRYYQDQGNANSKHFGNYDTSLLFDFIARVQANYWFASRVWDIQALRATTGWTIKLNAYRTQPDSAPVFSCARNGDMAGILRLIDQGRASLQDHTPGGQSLLHLAAEYGHLALFKTLVVSGLDCFEVDHTLKVKPCETMITVVSRYQVDIAEMHDLYLEYDIYVVGGLLIHPEESAYFYEAAAAAPPELVNTIVPSVLPGFYENLSLEERVQYCSFHNADGYAETLELLINPTGSINQDDISILQQKNTCLLTLLAFRYGSMSMGGPLDHARLWRKLARRVIRMTKDLSFQVLGLSPTFQTREFINKGLQANPVLEFLQCNQPLTPLFTALSYFRYEAQDHLTPTCARDLKNRMQTTLTWWLEDLAACQVNLLEYGRKERHHFLRNNELKRARYHCGHKIYGVKDPKETFEDTIRLVDIDYGAEPLDWKLHWDVETERYARDFWHVVENGSSGY</sequence>
<dbReference type="PROSITE" id="PS50297">
    <property type="entry name" value="ANK_REP_REGION"/>
    <property type="match status" value="1"/>
</dbReference>
<keyword evidence="4" id="KW-1185">Reference proteome</keyword>
<accession>A0AAN7USG6</accession>
<evidence type="ECO:0000313" key="3">
    <source>
        <dbReference type="EMBL" id="KAK5634798.1"/>
    </source>
</evidence>
<evidence type="ECO:0008006" key="5">
    <source>
        <dbReference type="Google" id="ProtNLM"/>
    </source>
</evidence>
<dbReference type="Gene3D" id="1.25.40.20">
    <property type="entry name" value="Ankyrin repeat-containing domain"/>
    <property type="match status" value="1"/>
</dbReference>
<dbReference type="InterPro" id="IPR036770">
    <property type="entry name" value="Ankyrin_rpt-contain_sf"/>
</dbReference>
<evidence type="ECO:0000256" key="2">
    <source>
        <dbReference type="SAM" id="MobiDB-lite"/>
    </source>
</evidence>